<dbReference type="AlphaFoldDB" id="A0A160TC09"/>
<accession>A0A160TC09</accession>
<sequence>MIITIGSTGQISAVTFFAKKRKKAAIKNLLGEPGVSVSAIQLKDIVHILWVTPAFSNIEVSWKLLRR</sequence>
<dbReference type="EMBL" id="CZQC01000038">
    <property type="protein sequence ID" value="CUS41283.1"/>
    <property type="molecule type" value="Genomic_DNA"/>
</dbReference>
<proteinExistence type="predicted"/>
<gene>
    <name evidence="1" type="ORF">MGWOODY_Tha801</name>
</gene>
<protein>
    <submittedName>
        <fullName evidence="1">Uncharacterized protein</fullName>
    </submittedName>
</protein>
<organism evidence="1">
    <name type="scientific">hydrothermal vent metagenome</name>
    <dbReference type="NCBI Taxonomy" id="652676"/>
    <lineage>
        <taxon>unclassified sequences</taxon>
        <taxon>metagenomes</taxon>
        <taxon>ecological metagenomes</taxon>
    </lineage>
</organism>
<reference evidence="1" key="1">
    <citation type="submission" date="2015-10" db="EMBL/GenBank/DDBJ databases">
        <authorList>
            <person name="Gilbert D.G."/>
        </authorList>
    </citation>
    <scope>NUCLEOTIDE SEQUENCE</scope>
</reference>
<evidence type="ECO:0000313" key="1">
    <source>
        <dbReference type="EMBL" id="CUS41283.1"/>
    </source>
</evidence>
<name>A0A160TC09_9ZZZZ</name>